<reference evidence="1 2" key="1">
    <citation type="submission" date="2019-04" db="EMBL/GenBank/DDBJ databases">
        <title>Chromosome genome assembly for Takifugu flavidus.</title>
        <authorList>
            <person name="Xiao S."/>
        </authorList>
    </citation>
    <scope>NUCLEOTIDE SEQUENCE [LARGE SCALE GENOMIC DNA]</scope>
    <source>
        <strain evidence="1">HTHZ2018</strain>
        <tissue evidence="1">Muscle</tissue>
    </source>
</reference>
<keyword evidence="2" id="KW-1185">Reference proteome</keyword>
<proteinExistence type="predicted"/>
<dbReference type="EMBL" id="RHFK02000006">
    <property type="protein sequence ID" value="TWW74154.1"/>
    <property type="molecule type" value="Genomic_DNA"/>
</dbReference>
<protein>
    <submittedName>
        <fullName evidence="1">Uncharacterized protein</fullName>
    </submittedName>
</protein>
<evidence type="ECO:0000313" key="1">
    <source>
        <dbReference type="EMBL" id="TWW74154.1"/>
    </source>
</evidence>
<dbReference type="AlphaFoldDB" id="A0A5C6P2Z6"/>
<evidence type="ECO:0000313" key="2">
    <source>
        <dbReference type="Proteomes" id="UP000324091"/>
    </source>
</evidence>
<name>A0A5C6P2Z6_9TELE</name>
<gene>
    <name evidence="1" type="ORF">D4764_14G0001550</name>
</gene>
<dbReference type="Proteomes" id="UP000324091">
    <property type="component" value="Chromosome 14"/>
</dbReference>
<sequence>MTLKRMLPVSACLKGPSEISGPRREGGGGPSIQMLKMSLSDPVIIIPRVLMEENHSHQ</sequence>
<comment type="caution">
    <text evidence="1">The sequence shown here is derived from an EMBL/GenBank/DDBJ whole genome shotgun (WGS) entry which is preliminary data.</text>
</comment>
<organism evidence="1 2">
    <name type="scientific">Takifugu flavidus</name>
    <name type="common">sansaifugu</name>
    <dbReference type="NCBI Taxonomy" id="433684"/>
    <lineage>
        <taxon>Eukaryota</taxon>
        <taxon>Metazoa</taxon>
        <taxon>Chordata</taxon>
        <taxon>Craniata</taxon>
        <taxon>Vertebrata</taxon>
        <taxon>Euteleostomi</taxon>
        <taxon>Actinopterygii</taxon>
        <taxon>Neopterygii</taxon>
        <taxon>Teleostei</taxon>
        <taxon>Neoteleostei</taxon>
        <taxon>Acanthomorphata</taxon>
        <taxon>Eupercaria</taxon>
        <taxon>Tetraodontiformes</taxon>
        <taxon>Tetradontoidea</taxon>
        <taxon>Tetraodontidae</taxon>
        <taxon>Takifugu</taxon>
    </lineage>
</organism>
<accession>A0A5C6P2Z6</accession>